<dbReference type="AlphaFoldDB" id="A0AAU8DLS4"/>
<name>A0AAU8DLS4_9ACTN</name>
<protein>
    <submittedName>
        <fullName evidence="2">ANTAR domain-containing protein</fullName>
    </submittedName>
</protein>
<dbReference type="PROSITE" id="PS50921">
    <property type="entry name" value="ANTAR"/>
    <property type="match status" value="1"/>
</dbReference>
<dbReference type="Pfam" id="PF03861">
    <property type="entry name" value="ANTAR"/>
    <property type="match status" value="1"/>
</dbReference>
<evidence type="ECO:0000313" key="2">
    <source>
        <dbReference type="EMBL" id="XCG62172.1"/>
    </source>
</evidence>
<dbReference type="EMBL" id="CP159218">
    <property type="protein sequence ID" value="XCG62172.1"/>
    <property type="molecule type" value="Genomic_DNA"/>
</dbReference>
<proteinExistence type="predicted"/>
<gene>
    <name evidence="2" type="ORF">ABLG96_12900</name>
</gene>
<accession>A0AAU8DLS4</accession>
<dbReference type="InterPro" id="IPR011006">
    <property type="entry name" value="CheY-like_superfamily"/>
</dbReference>
<sequence>MAIAATLRNYGDVTLTDQLQEALNSRSIIDRAIGIIVATQHISPVEAFTALRKQSQNGNTRLATIARQLVDGYTQAD</sequence>
<dbReference type="RefSeq" id="WP_353647787.1">
    <property type="nucleotide sequence ID" value="NZ_CP159218.1"/>
</dbReference>
<dbReference type="InterPro" id="IPR036388">
    <property type="entry name" value="WH-like_DNA-bd_sf"/>
</dbReference>
<feature type="domain" description="ANTAR" evidence="1">
    <location>
        <begin position="9"/>
        <end position="70"/>
    </location>
</feature>
<dbReference type="SMART" id="SM01012">
    <property type="entry name" value="ANTAR"/>
    <property type="match status" value="1"/>
</dbReference>
<dbReference type="GO" id="GO:0003723">
    <property type="term" value="F:RNA binding"/>
    <property type="evidence" value="ECO:0007669"/>
    <property type="project" value="InterPro"/>
</dbReference>
<dbReference type="InterPro" id="IPR005561">
    <property type="entry name" value="ANTAR"/>
</dbReference>
<dbReference type="Gene3D" id="1.10.10.10">
    <property type="entry name" value="Winged helix-like DNA-binding domain superfamily/Winged helix DNA-binding domain"/>
    <property type="match status" value="1"/>
</dbReference>
<dbReference type="SUPFAM" id="SSF52172">
    <property type="entry name" value="CheY-like"/>
    <property type="match status" value="1"/>
</dbReference>
<reference evidence="2" key="1">
    <citation type="submission" date="2024-05" db="EMBL/GenBank/DDBJ databases">
        <authorList>
            <person name="Cai S.Y."/>
            <person name="Jin L.M."/>
            <person name="Li H.R."/>
        </authorList>
    </citation>
    <scope>NUCLEOTIDE SEQUENCE</scope>
    <source>
        <strain evidence="2">A5-74</strain>
    </source>
</reference>
<organism evidence="2">
    <name type="scientific">Nakamurella sp. A5-74</name>
    <dbReference type="NCBI Taxonomy" id="3158264"/>
    <lineage>
        <taxon>Bacteria</taxon>
        <taxon>Bacillati</taxon>
        <taxon>Actinomycetota</taxon>
        <taxon>Actinomycetes</taxon>
        <taxon>Nakamurellales</taxon>
        <taxon>Nakamurellaceae</taxon>
        <taxon>Nakamurella</taxon>
    </lineage>
</organism>
<evidence type="ECO:0000259" key="1">
    <source>
        <dbReference type="PROSITE" id="PS50921"/>
    </source>
</evidence>